<comment type="pathway">
    <text evidence="1">Porphyrin-containing compound metabolism; siroheme biosynthesis; sirohydrochlorin from precorrin-2: step 1/1.</text>
</comment>
<gene>
    <name evidence="8" type="ordered locus">DaAHT2_2550</name>
</gene>
<dbReference type="EC" id="1.3.1.76" evidence="2"/>
<evidence type="ECO:0000256" key="6">
    <source>
        <dbReference type="ARBA" id="ARBA00047561"/>
    </source>
</evidence>
<dbReference type="GO" id="GO:0019354">
    <property type="term" value="P:siroheme biosynthetic process"/>
    <property type="evidence" value="ECO:0007669"/>
    <property type="project" value="UniProtKB-UniPathway"/>
</dbReference>
<protein>
    <recommendedName>
        <fullName evidence="2">precorrin-2 dehydrogenase</fullName>
        <ecNumber evidence="2">1.3.1.76</ecNumber>
    </recommendedName>
</protein>
<evidence type="ECO:0000256" key="3">
    <source>
        <dbReference type="ARBA" id="ARBA00023002"/>
    </source>
</evidence>
<proteinExistence type="predicted"/>
<evidence type="ECO:0000313" key="9">
    <source>
        <dbReference type="Proteomes" id="UP000001508"/>
    </source>
</evidence>
<dbReference type="InterPro" id="IPR036291">
    <property type="entry name" value="NAD(P)-bd_dom_sf"/>
</dbReference>
<dbReference type="InterPro" id="IPR006367">
    <property type="entry name" value="Sirohaem_synthase_N"/>
</dbReference>
<dbReference type="GO" id="GO:0043115">
    <property type="term" value="F:precorrin-2 dehydrogenase activity"/>
    <property type="evidence" value="ECO:0007669"/>
    <property type="project" value="UniProtKB-EC"/>
</dbReference>
<dbReference type="KEGG" id="dak:DaAHT2_2550"/>
<name>D6Z0V4_DESAT</name>
<sequence length="223" mass="24743">MGFFPVCLQLEKRRCVVVGGGEVAWRKVEGLLACGAAVKVISPQLQENLARYREAEEIDWLAREYREGDLAGAFLVIAATDDQEVQARVHAEAEQGNLLLNVADVPKWCNLILPAVVRRGEMTIAISTGGASPALAGKLRRQLEGSFGREYEILLRLLAALRPLVLARGGDHRENKRLFKALVAPDLAAWIREERWDLLKEHVHNTLGGDEVLACVNELQRGY</sequence>
<dbReference type="eggNOG" id="COG1648">
    <property type="taxonomic scope" value="Bacteria"/>
</dbReference>
<dbReference type="InterPro" id="IPR028281">
    <property type="entry name" value="Sirohaem_synthase_central"/>
</dbReference>
<dbReference type="Proteomes" id="UP000001508">
    <property type="component" value="Chromosome"/>
</dbReference>
<dbReference type="InParanoid" id="D6Z0V4"/>
<dbReference type="InterPro" id="IPR042518">
    <property type="entry name" value="SirC_C"/>
</dbReference>
<feature type="domain" description="Siroheme synthase central" evidence="7">
    <location>
        <begin position="119"/>
        <end position="145"/>
    </location>
</feature>
<organism evidence="8 9">
    <name type="scientific">Desulfurivibrio alkaliphilus (strain DSM 19089 / UNIQEM U267 / AHT2)</name>
    <dbReference type="NCBI Taxonomy" id="589865"/>
    <lineage>
        <taxon>Bacteria</taxon>
        <taxon>Pseudomonadati</taxon>
        <taxon>Thermodesulfobacteriota</taxon>
        <taxon>Desulfobulbia</taxon>
        <taxon>Desulfobulbales</taxon>
        <taxon>Desulfobulbaceae</taxon>
        <taxon>Desulfurivibrio</taxon>
    </lineage>
</organism>
<dbReference type="AlphaFoldDB" id="D6Z0V4"/>
<keyword evidence="9" id="KW-1185">Reference proteome</keyword>
<evidence type="ECO:0000256" key="1">
    <source>
        <dbReference type="ARBA" id="ARBA00005010"/>
    </source>
</evidence>
<dbReference type="EMBL" id="CP001940">
    <property type="protein sequence ID" value="ADH87214.1"/>
    <property type="molecule type" value="Genomic_DNA"/>
</dbReference>
<dbReference type="OrthoDB" id="9815856at2"/>
<dbReference type="RefSeq" id="WP_013164724.1">
    <property type="nucleotide sequence ID" value="NC_014216.1"/>
</dbReference>
<keyword evidence="5" id="KW-0627">Porphyrin biosynthesis</keyword>
<dbReference type="Gene3D" id="1.10.8.610">
    <property type="entry name" value="SirC, precorrin-2 dehydrogenase, C-terminal helical domain-like"/>
    <property type="match status" value="1"/>
</dbReference>
<keyword evidence="3 8" id="KW-0560">Oxidoreductase</keyword>
<dbReference type="PANTHER" id="PTHR35330">
    <property type="entry name" value="SIROHEME BIOSYNTHESIS PROTEIN MET8"/>
    <property type="match status" value="1"/>
</dbReference>
<dbReference type="NCBIfam" id="TIGR01470">
    <property type="entry name" value="cysG_Nterm"/>
    <property type="match status" value="1"/>
</dbReference>
<dbReference type="Pfam" id="PF13241">
    <property type="entry name" value="NAD_binding_7"/>
    <property type="match status" value="1"/>
</dbReference>
<comment type="catalytic activity">
    <reaction evidence="6">
        <text>precorrin-2 + NAD(+) = sirohydrochlorin + NADH + 2 H(+)</text>
        <dbReference type="Rhea" id="RHEA:15613"/>
        <dbReference type="ChEBI" id="CHEBI:15378"/>
        <dbReference type="ChEBI" id="CHEBI:57540"/>
        <dbReference type="ChEBI" id="CHEBI:57945"/>
        <dbReference type="ChEBI" id="CHEBI:58351"/>
        <dbReference type="ChEBI" id="CHEBI:58827"/>
        <dbReference type="EC" id="1.3.1.76"/>
    </reaction>
</comment>
<dbReference type="InterPro" id="IPR028161">
    <property type="entry name" value="Met8-like"/>
</dbReference>
<dbReference type="PANTHER" id="PTHR35330:SF1">
    <property type="entry name" value="SIROHEME BIOSYNTHESIS PROTEIN MET8"/>
    <property type="match status" value="1"/>
</dbReference>
<evidence type="ECO:0000313" key="8">
    <source>
        <dbReference type="EMBL" id="ADH87214.1"/>
    </source>
</evidence>
<dbReference type="GO" id="GO:0004325">
    <property type="term" value="F:ferrochelatase activity"/>
    <property type="evidence" value="ECO:0007669"/>
    <property type="project" value="InterPro"/>
</dbReference>
<evidence type="ECO:0000259" key="7">
    <source>
        <dbReference type="Pfam" id="PF14824"/>
    </source>
</evidence>
<dbReference type="STRING" id="589865.DaAHT2_2550"/>
<keyword evidence="4" id="KW-0520">NAD</keyword>
<evidence type="ECO:0000256" key="5">
    <source>
        <dbReference type="ARBA" id="ARBA00023244"/>
    </source>
</evidence>
<evidence type="ECO:0000256" key="2">
    <source>
        <dbReference type="ARBA" id="ARBA00012400"/>
    </source>
</evidence>
<dbReference type="UniPathway" id="UPA00262">
    <property type="reaction ID" value="UER00222"/>
</dbReference>
<dbReference type="SUPFAM" id="SSF51735">
    <property type="entry name" value="NAD(P)-binding Rossmann-fold domains"/>
    <property type="match status" value="1"/>
</dbReference>
<dbReference type="HOGENOM" id="CLU_011276_8_1_7"/>
<dbReference type="Gene3D" id="3.40.50.720">
    <property type="entry name" value="NAD(P)-binding Rossmann-like Domain"/>
    <property type="match status" value="1"/>
</dbReference>
<reference evidence="9" key="1">
    <citation type="submission" date="2010-02" db="EMBL/GenBank/DDBJ databases">
        <title>Complete sequence of Desulfurivibrio alkaliphilus AHT2.</title>
        <authorList>
            <consortium name="US DOE Joint Genome Institute"/>
            <person name="Pitluck S."/>
            <person name="Chertkov O."/>
            <person name="Detter J.C."/>
            <person name="Han C."/>
            <person name="Tapia R."/>
            <person name="Larimer F."/>
            <person name="Land M."/>
            <person name="Hauser L."/>
            <person name="Kyrpides N."/>
            <person name="Mikhailova N."/>
            <person name="Sorokin D.Y."/>
            <person name="Muyzer G."/>
            <person name="Woyke T."/>
        </authorList>
    </citation>
    <scope>NUCLEOTIDE SEQUENCE [LARGE SCALE GENOMIC DNA]</scope>
    <source>
        <strain evidence="9">DSM 19089 / UNIQEM U267 / AHT2</strain>
    </source>
</reference>
<evidence type="ECO:0000256" key="4">
    <source>
        <dbReference type="ARBA" id="ARBA00023027"/>
    </source>
</evidence>
<dbReference type="SUPFAM" id="SSF75615">
    <property type="entry name" value="Siroheme synthase middle domains-like"/>
    <property type="match status" value="1"/>
</dbReference>
<dbReference type="Pfam" id="PF14824">
    <property type="entry name" value="Sirohm_synth_M"/>
    <property type="match status" value="1"/>
</dbReference>
<accession>D6Z0V4</accession>